<evidence type="ECO:0000256" key="1">
    <source>
        <dbReference type="SAM" id="MobiDB-lite"/>
    </source>
</evidence>
<sequence>MEALDCASAKRHGRGRSPSRECRNAKECKVCSGTHTSPRAGAVLVKRWFSSLAGVHRCQDISRS</sequence>
<gene>
    <name evidence="2" type="ORF">FQK01_11660</name>
</gene>
<proteinExistence type="predicted"/>
<accession>A0ABD7S9W0</accession>
<evidence type="ECO:0000313" key="3">
    <source>
        <dbReference type="Proteomes" id="UP000320455"/>
    </source>
</evidence>
<comment type="caution">
    <text evidence="2">The sequence shown here is derived from an EMBL/GenBank/DDBJ whole genome shotgun (WGS) entry which is preliminary data.</text>
</comment>
<dbReference type="Proteomes" id="UP000320455">
    <property type="component" value="Unassembled WGS sequence"/>
</dbReference>
<feature type="region of interest" description="Disordered" evidence="1">
    <location>
        <begin position="1"/>
        <end position="20"/>
    </location>
</feature>
<protein>
    <submittedName>
        <fullName evidence="2">Uncharacterized protein</fullName>
    </submittedName>
</protein>
<dbReference type="EMBL" id="VOCK01000015">
    <property type="protein sequence ID" value="TWQ53018.1"/>
    <property type="molecule type" value="Genomic_DNA"/>
</dbReference>
<organism evidence="2 3">
    <name type="scientific">Xanthomonas vasicola</name>
    <dbReference type="NCBI Taxonomy" id="56459"/>
    <lineage>
        <taxon>Bacteria</taxon>
        <taxon>Pseudomonadati</taxon>
        <taxon>Pseudomonadota</taxon>
        <taxon>Gammaproteobacteria</taxon>
        <taxon>Lysobacterales</taxon>
        <taxon>Lysobacteraceae</taxon>
        <taxon>Xanthomonas</taxon>
    </lineage>
</organism>
<name>A0ABD7S9W0_XANVA</name>
<dbReference type="AlphaFoldDB" id="A0ABD7S9W0"/>
<reference evidence="3" key="1">
    <citation type="journal article" date="2020" name="Phytopathology">
        <title>Genomic acquisitions in emerging populations of Xanthomonas vasicola pv. vasculorum infecting corn in the U.S. and Argentina.</title>
        <authorList>
            <person name="Perez-Quintero A.L."/>
        </authorList>
    </citation>
    <scope>NUCLEOTIDE SEQUENCE [LARGE SCALE GENOMIC DNA]</scope>
    <source>
        <strain evidence="3">Xvh-L</strain>
    </source>
</reference>
<keyword evidence="3" id="KW-1185">Reference proteome</keyword>
<evidence type="ECO:0000313" key="2">
    <source>
        <dbReference type="EMBL" id="TWQ53018.1"/>
    </source>
</evidence>